<evidence type="ECO:0000256" key="3">
    <source>
        <dbReference type="ARBA" id="ARBA00022448"/>
    </source>
</evidence>
<feature type="domain" description="Electron transfer flavoprotein alpha/beta-subunit N-terminal" evidence="9">
    <location>
        <begin position="23"/>
        <end position="199"/>
    </location>
</feature>
<evidence type="ECO:0000256" key="8">
    <source>
        <dbReference type="PIRSR" id="PIRSR000089-1"/>
    </source>
</evidence>
<dbReference type="SUPFAM" id="SSF52402">
    <property type="entry name" value="Adenine nucleotide alpha hydrolases-like"/>
    <property type="match status" value="1"/>
</dbReference>
<dbReference type="InterPro" id="IPR014730">
    <property type="entry name" value="ETF_a/b_N"/>
</dbReference>
<dbReference type="CDD" id="cd01715">
    <property type="entry name" value="ETF_alpha"/>
    <property type="match status" value="1"/>
</dbReference>
<comment type="subunit">
    <text evidence="7">Heterodimer of an alpha and a beta subunit.</text>
</comment>
<feature type="binding site" evidence="8">
    <location>
        <position position="226"/>
    </location>
    <ligand>
        <name>FAD</name>
        <dbReference type="ChEBI" id="CHEBI:57692"/>
    </ligand>
</feature>
<dbReference type="InterPro" id="IPR033947">
    <property type="entry name" value="ETF_alpha_N"/>
</dbReference>
<dbReference type="AlphaFoldDB" id="A0ABD2QK83"/>
<keyword evidence="3 7" id="KW-0813">Transport</keyword>
<dbReference type="GO" id="GO:0045251">
    <property type="term" value="C:electron transfer flavoprotein complex"/>
    <property type="evidence" value="ECO:0007669"/>
    <property type="project" value="UniProtKB-ARBA"/>
</dbReference>
<name>A0ABD2QK83_9PLAT</name>
<keyword evidence="11" id="KW-1185">Reference proteome</keyword>
<accession>A0ABD2QK83</accession>
<feature type="binding site" evidence="8">
    <location>
        <begin position="265"/>
        <end position="269"/>
    </location>
    <ligand>
        <name>FAD</name>
        <dbReference type="ChEBI" id="CHEBI:57692"/>
    </ligand>
</feature>
<evidence type="ECO:0000256" key="2">
    <source>
        <dbReference type="ARBA" id="ARBA00005817"/>
    </source>
</evidence>
<feature type="binding site" evidence="8">
    <location>
        <begin position="282"/>
        <end position="289"/>
    </location>
    <ligand>
        <name>FAD</name>
        <dbReference type="ChEBI" id="CHEBI:57692"/>
    </ligand>
</feature>
<evidence type="ECO:0000313" key="11">
    <source>
        <dbReference type="Proteomes" id="UP001626550"/>
    </source>
</evidence>
<comment type="cofactor">
    <cofactor evidence="7 8">
        <name>FAD</name>
        <dbReference type="ChEBI" id="CHEBI:57692"/>
    </cofactor>
    <text evidence="7 8">Binds 1 FAD per dimer.</text>
</comment>
<dbReference type="InterPro" id="IPR029035">
    <property type="entry name" value="DHS-like_NAD/FAD-binding_dom"/>
</dbReference>
<dbReference type="Gene3D" id="3.40.50.620">
    <property type="entry name" value="HUPs"/>
    <property type="match status" value="1"/>
</dbReference>
<keyword evidence="7" id="KW-0496">Mitochondrion</keyword>
<comment type="function">
    <text evidence="7">The electron transfer flavoprotein serves as a specific electron acceptor for several dehydrogenases, including five acyl-CoA dehydrogenases, glutaryl-CoA and sarcosine dehydrogenase. It transfers the electrons to the main mitochondrial respiratory chain via ETF-ubiquinone oxidoreductase (ETF dehydrogenase).</text>
</comment>
<evidence type="ECO:0000256" key="7">
    <source>
        <dbReference type="PIRNR" id="PIRNR000089"/>
    </source>
</evidence>
<dbReference type="PANTHER" id="PTHR43153:SF1">
    <property type="entry name" value="ELECTRON TRANSFER FLAVOPROTEIN SUBUNIT ALPHA, MITOCHONDRIAL"/>
    <property type="match status" value="1"/>
</dbReference>
<comment type="subcellular location">
    <subcellularLocation>
        <location evidence="1 7">Mitochondrion matrix</location>
    </subcellularLocation>
</comment>
<reference evidence="10 11" key="1">
    <citation type="submission" date="2024-11" db="EMBL/GenBank/DDBJ databases">
        <title>Adaptive evolution of stress response genes in parasites aligns with host niche diversity.</title>
        <authorList>
            <person name="Hahn C."/>
            <person name="Resl P."/>
        </authorList>
    </citation>
    <scope>NUCLEOTIDE SEQUENCE [LARGE SCALE GENOMIC DNA]</scope>
    <source>
        <strain evidence="10">EGGRZ-B1_66</strain>
        <tissue evidence="10">Body</tissue>
    </source>
</reference>
<dbReference type="InterPro" id="IPR014729">
    <property type="entry name" value="Rossmann-like_a/b/a_fold"/>
</dbReference>
<evidence type="ECO:0000313" key="10">
    <source>
        <dbReference type="EMBL" id="KAL3319935.1"/>
    </source>
</evidence>
<dbReference type="SMART" id="SM00893">
    <property type="entry name" value="ETF"/>
    <property type="match status" value="1"/>
</dbReference>
<evidence type="ECO:0000256" key="1">
    <source>
        <dbReference type="ARBA" id="ARBA00004305"/>
    </source>
</evidence>
<keyword evidence="5 7" id="KW-0274">FAD</keyword>
<evidence type="ECO:0000256" key="5">
    <source>
        <dbReference type="ARBA" id="ARBA00022827"/>
    </source>
</evidence>
<comment type="caution">
    <text evidence="10">The sequence shown here is derived from an EMBL/GenBank/DDBJ whole genome shotgun (WGS) entry which is preliminary data.</text>
</comment>
<dbReference type="Pfam" id="PF00766">
    <property type="entry name" value="ETF_alpha"/>
    <property type="match status" value="1"/>
</dbReference>
<dbReference type="GO" id="GO:0005759">
    <property type="term" value="C:mitochondrial matrix"/>
    <property type="evidence" value="ECO:0007669"/>
    <property type="project" value="UniProtKB-SubCell"/>
</dbReference>
<dbReference type="PANTHER" id="PTHR43153">
    <property type="entry name" value="ELECTRON TRANSFER FLAVOPROTEIN ALPHA"/>
    <property type="match status" value="1"/>
</dbReference>
<comment type="similarity">
    <text evidence="2 7">Belongs to the ETF alpha-subunit/FixB family.</text>
</comment>
<evidence type="ECO:0000256" key="4">
    <source>
        <dbReference type="ARBA" id="ARBA00022630"/>
    </source>
</evidence>
<dbReference type="Gene3D" id="3.40.50.1220">
    <property type="entry name" value="TPP-binding domain"/>
    <property type="match status" value="1"/>
</dbReference>
<sequence length="333" mass="35088">MLSHRLFTRLSSIYSKKPCFASTLVVAEHDNKALNPLTLNSVTAAKKIGDVSCLIVGSGCKSVAEEAAKIEGVSKVIVADHADLESQLPERVTAYLVAVQKALNFSHVLAGASAFGRSIIPRAAVQFESSPISDVIGIENDSTFKRSIYAGNAILTLKSLDPVKFLTVRGTNFAPANSGSGSVGHETAPNADLSSVKDLSDFCNKELTKSDRPPLTSARIVVSGGRGMKNGDNFKMLYEMADKLAGAVGASRAAVDAGFVPNDMQIGQTGKIVAPDLYIAVGLSGAIQHLAGMKDSKIIVAINKDPEAPIFQVADFGLVEDLFKAVPEINSKL</sequence>
<protein>
    <recommendedName>
        <fullName evidence="7">Electron transfer flavoprotein subunit alpha</fullName>
        <shortName evidence="7">Alpha-ETF</shortName>
    </recommendedName>
</protein>
<proteinExistence type="inferred from homology"/>
<dbReference type="FunFam" id="3.40.50.1220:FF:000001">
    <property type="entry name" value="Electron transfer flavoprotein, alpha subunit"/>
    <property type="match status" value="1"/>
</dbReference>
<dbReference type="PIRSF" id="PIRSF000089">
    <property type="entry name" value="Electra_flavoP_a"/>
    <property type="match status" value="1"/>
</dbReference>
<feature type="binding site" evidence="8">
    <location>
        <begin position="251"/>
        <end position="252"/>
    </location>
    <ligand>
        <name>FAD</name>
        <dbReference type="ChEBI" id="CHEBI:57692"/>
    </ligand>
</feature>
<feature type="binding site" evidence="8">
    <location>
        <position position="303"/>
    </location>
    <ligand>
        <name>FAD</name>
        <dbReference type="ChEBI" id="CHEBI:57692"/>
    </ligand>
</feature>
<dbReference type="InterPro" id="IPR001308">
    <property type="entry name" value="ETF_a/FixB"/>
</dbReference>
<evidence type="ECO:0000259" key="9">
    <source>
        <dbReference type="SMART" id="SM00893"/>
    </source>
</evidence>
<dbReference type="EMBL" id="JBJKFK010000089">
    <property type="protein sequence ID" value="KAL3319935.1"/>
    <property type="molecule type" value="Genomic_DNA"/>
</dbReference>
<keyword evidence="4 7" id="KW-0285">Flavoprotein</keyword>
<dbReference type="FunFam" id="3.40.50.620:FF:000041">
    <property type="entry name" value="Electron transfer flavoprotein alpha subunit"/>
    <property type="match status" value="1"/>
</dbReference>
<dbReference type="InterPro" id="IPR014731">
    <property type="entry name" value="ETF_asu_C"/>
</dbReference>
<dbReference type="SUPFAM" id="SSF52467">
    <property type="entry name" value="DHS-like NAD/FAD-binding domain"/>
    <property type="match status" value="1"/>
</dbReference>
<keyword evidence="6 7" id="KW-0249">Electron transport</keyword>
<organism evidence="10 11">
    <name type="scientific">Cichlidogyrus casuarinus</name>
    <dbReference type="NCBI Taxonomy" id="1844966"/>
    <lineage>
        <taxon>Eukaryota</taxon>
        <taxon>Metazoa</taxon>
        <taxon>Spiralia</taxon>
        <taxon>Lophotrochozoa</taxon>
        <taxon>Platyhelminthes</taxon>
        <taxon>Monogenea</taxon>
        <taxon>Monopisthocotylea</taxon>
        <taxon>Dactylogyridea</taxon>
        <taxon>Ancyrocephalidae</taxon>
        <taxon>Cichlidogyrus</taxon>
    </lineage>
</organism>
<evidence type="ECO:0000256" key="6">
    <source>
        <dbReference type="ARBA" id="ARBA00022982"/>
    </source>
</evidence>
<dbReference type="Proteomes" id="UP001626550">
    <property type="component" value="Unassembled WGS sequence"/>
</dbReference>
<dbReference type="Pfam" id="PF01012">
    <property type="entry name" value="ETF"/>
    <property type="match status" value="1"/>
</dbReference>
<gene>
    <name evidence="10" type="ORF">Ciccas_001391</name>
</gene>